<accession>A0A498DRS1</accession>
<evidence type="ECO:0000313" key="2">
    <source>
        <dbReference type="Proteomes" id="UP000270219"/>
    </source>
</evidence>
<keyword evidence="2" id="KW-1185">Reference proteome</keyword>
<keyword evidence="1" id="KW-0167">Capsid protein</keyword>
<keyword evidence="1" id="KW-0946">Virion</keyword>
<dbReference type="OrthoDB" id="1655185at2"/>
<dbReference type="EMBL" id="RCHR01000002">
    <property type="protein sequence ID" value="RLL47129.1"/>
    <property type="molecule type" value="Genomic_DNA"/>
</dbReference>
<protein>
    <submittedName>
        <fullName evidence="1">Spore coat protein</fullName>
    </submittedName>
</protein>
<gene>
    <name evidence="1" type="ORF">D8M04_05940</name>
</gene>
<proteinExistence type="predicted"/>
<dbReference type="InterPro" id="IPR019593">
    <property type="entry name" value="Spore_coat_protein_Z/Y"/>
</dbReference>
<organism evidence="1 2">
    <name type="scientific">Oceanobacillus piezotolerans</name>
    <dbReference type="NCBI Taxonomy" id="2448030"/>
    <lineage>
        <taxon>Bacteria</taxon>
        <taxon>Bacillati</taxon>
        <taxon>Bacillota</taxon>
        <taxon>Bacilli</taxon>
        <taxon>Bacillales</taxon>
        <taxon>Bacillaceae</taxon>
        <taxon>Oceanobacillus</taxon>
    </lineage>
</organism>
<dbReference type="Proteomes" id="UP000270219">
    <property type="component" value="Unassembled WGS sequence"/>
</dbReference>
<dbReference type="AlphaFoldDB" id="A0A498DRS1"/>
<comment type="caution">
    <text evidence="1">The sequence shown here is derived from an EMBL/GenBank/DDBJ whole genome shotgun (WGS) entry which is preliminary data.</text>
</comment>
<reference evidence="1 2" key="1">
    <citation type="submission" date="2018-10" db="EMBL/GenBank/DDBJ databases">
        <title>Oceanobacillus sp. YLB-02 draft genome.</title>
        <authorList>
            <person name="Yu L."/>
        </authorList>
    </citation>
    <scope>NUCLEOTIDE SEQUENCE [LARGE SCALE GENOMIC DNA]</scope>
    <source>
        <strain evidence="1 2">YLB-02</strain>
    </source>
</reference>
<dbReference type="Pfam" id="PF10612">
    <property type="entry name" value="Spore-coat_CotZ"/>
    <property type="match status" value="1"/>
</dbReference>
<sequence>MPDKNRFENCVEEVLEAILRAQNKVKQDDHCKTSCENSIDDLRGEKQKAIKNTIPIILYCGCDPFKGTGVVTYSSCKDKSKKKFKCIDSFIFKIKELKGKCAVLELLAFRSDLKYSAVSKYDCCGHRNSSPYCQIDKKCADDLIKTGICINVDLSCFCAVTCLPAVKL</sequence>
<evidence type="ECO:0000313" key="1">
    <source>
        <dbReference type="EMBL" id="RLL47129.1"/>
    </source>
</evidence>
<name>A0A498DRS1_9BACI</name>